<keyword evidence="3" id="KW-1185">Reference proteome</keyword>
<protein>
    <submittedName>
        <fullName evidence="2">Uncharacterized protein</fullName>
    </submittedName>
</protein>
<organism evidence="2 3">
    <name type="scientific">Agromyces terreus</name>
    <dbReference type="NCBI Taxonomy" id="424795"/>
    <lineage>
        <taxon>Bacteria</taxon>
        <taxon>Bacillati</taxon>
        <taxon>Actinomycetota</taxon>
        <taxon>Actinomycetes</taxon>
        <taxon>Micrococcales</taxon>
        <taxon>Microbacteriaceae</taxon>
        <taxon>Agromyces</taxon>
    </lineage>
</organism>
<feature type="region of interest" description="Disordered" evidence="1">
    <location>
        <begin position="146"/>
        <end position="165"/>
    </location>
</feature>
<dbReference type="RefSeq" id="WP_157000311.1">
    <property type="nucleotide sequence ID" value="NZ_BAAANU010000051.1"/>
</dbReference>
<gene>
    <name evidence="2" type="ORF">BJ978_000658</name>
</gene>
<evidence type="ECO:0000256" key="1">
    <source>
        <dbReference type="SAM" id="MobiDB-lite"/>
    </source>
</evidence>
<name>A0A9X2GWI4_9MICO</name>
<dbReference type="OrthoDB" id="3837797at2"/>
<dbReference type="EMBL" id="JAMZDY010000001">
    <property type="protein sequence ID" value="MCP2369982.1"/>
    <property type="molecule type" value="Genomic_DNA"/>
</dbReference>
<feature type="region of interest" description="Disordered" evidence="1">
    <location>
        <begin position="1"/>
        <end position="34"/>
    </location>
</feature>
<dbReference type="Proteomes" id="UP001139722">
    <property type="component" value="Unassembled WGS sequence"/>
</dbReference>
<dbReference type="InterPro" id="IPR024079">
    <property type="entry name" value="MetalloPept_cat_dom_sf"/>
</dbReference>
<dbReference type="Gene3D" id="3.40.390.10">
    <property type="entry name" value="Collagenase (Catalytic Domain)"/>
    <property type="match status" value="1"/>
</dbReference>
<evidence type="ECO:0000313" key="3">
    <source>
        <dbReference type="Proteomes" id="UP001139722"/>
    </source>
</evidence>
<evidence type="ECO:0000313" key="2">
    <source>
        <dbReference type="EMBL" id="MCP2369982.1"/>
    </source>
</evidence>
<dbReference type="GO" id="GO:0008237">
    <property type="term" value="F:metallopeptidase activity"/>
    <property type="evidence" value="ECO:0007669"/>
    <property type="project" value="InterPro"/>
</dbReference>
<comment type="caution">
    <text evidence="2">The sequence shown here is derived from an EMBL/GenBank/DDBJ whole genome shotgun (WGS) entry which is preliminary data.</text>
</comment>
<sequence length="725" mass="74455">MTTAAVTSAPTRVHGTRAAPTRPAPRPTPIVGGRAGGIHDLAVLQRTAGNRAVSALVERGRPEAGATSTRPGGVGRAASVRVQRVPVTVPSRQETLFNNRQASAPGVASARVYGSARGRNVDLTRGGSPEAATVTVRIRFVDQSRTPVPQADGTMGPDAERVVPPGDARRTFAITTCTTAPGHWNNRAVLVGQRAAPNWLVRQFSDDRGGPVRLPLRFRAEPVWDLSGADKGYPTVRLFPQSQAAGGNTHPIDAGNYYMNVANYGAANAEAIYAHEYGHLIGLSDEYSQSNPQMHALMHEMDPATSAQRAAAMNRETVRRMVLAALIPQLHARVSGAAGEISQQFLRAQASVRAALAASVRTAMADPATIAALQISVPPAAARLARYVPGALTAAARNPANTTTPAAQAVAGEFAPGPIESTLRRMYYSSLNTAATGVTDVGGNLGMHINIEGSPGLTSDGRATVGGATGLWAGGPANAGDLSAVVDQVAGASRTGRVPPLRASGSILRDLTSLPMGWAGLAGGAPASMSVAAVTNDVKQSLASAFIARVGPILAGTAAPTTTGNLRAFVAGLNASARTAASAASLNAVRAFLSSEIGPVVTRSTTTLMAAIGAEVTRIMGTPAEQLALTAPRDPAIASIASAMSTRLAVSSLSATAAQLGALRPAVNPGTTAPAQEVTYDTVNMMSDNSDIFRADQFADIATAFNGSGLKRSREGDFHVEMGAA</sequence>
<dbReference type="AlphaFoldDB" id="A0A9X2GWI4"/>
<feature type="compositionally biased region" description="Polar residues" evidence="1">
    <location>
        <begin position="1"/>
        <end position="10"/>
    </location>
</feature>
<dbReference type="SUPFAM" id="SSF55486">
    <property type="entry name" value="Metalloproteases ('zincins'), catalytic domain"/>
    <property type="match status" value="1"/>
</dbReference>
<reference evidence="2" key="1">
    <citation type="submission" date="2022-06" db="EMBL/GenBank/DDBJ databases">
        <title>Sequencing the genomes of 1000 actinobacteria strains.</title>
        <authorList>
            <person name="Klenk H.-P."/>
        </authorList>
    </citation>
    <scope>NUCLEOTIDE SEQUENCE</scope>
    <source>
        <strain evidence="2">DSM 22016</strain>
    </source>
</reference>
<proteinExistence type="predicted"/>
<accession>A0A9X2GWI4</accession>